<dbReference type="PANTHER" id="PTHR30097">
    <property type="entry name" value="CATION EFFLUX SYSTEM PROTEIN CUSB"/>
    <property type="match status" value="1"/>
</dbReference>
<dbReference type="InterPro" id="IPR051909">
    <property type="entry name" value="MFP_Cation_Efflux"/>
</dbReference>
<evidence type="ECO:0000313" key="5">
    <source>
        <dbReference type="Proteomes" id="UP001158598"/>
    </source>
</evidence>
<dbReference type="PANTHER" id="PTHR30097:SF4">
    <property type="entry name" value="SLR6042 PROTEIN"/>
    <property type="match status" value="1"/>
</dbReference>
<sequence>MPYIHRTPRPTRAAVLLCCFLSGAAGDEAGTAFEIPVQQTGVVLEPARQRLAGIETRVLDAVEYRPETRSLGRIVDLQPLLELRSRYRAAQAEAKITDAALRLARKNRDRLASLHGEAIVATRELIHAESQLAADEARAVTARQHVRELQEEGLQAWGTELFQAAVAGDSRLFDDLLQRRRVLLLVTLHHGQALPADAARIMVAREGDRQAAQPAELVSAAPKTDDIVQGETWFFHTDARKLRTGMRIEAWIPASAEKLSGVVIPRSAQIWHEGRPWVYLQIGADRFVRRPIDAHRDYGDAWFVDEGIEPGASLVTRGAQLLLSEEQRHAIPEEDD</sequence>
<dbReference type="Gene3D" id="2.40.420.20">
    <property type="match status" value="1"/>
</dbReference>
<evidence type="ECO:0000256" key="2">
    <source>
        <dbReference type="SAM" id="Coils"/>
    </source>
</evidence>
<evidence type="ECO:0000256" key="3">
    <source>
        <dbReference type="SAM" id="SignalP"/>
    </source>
</evidence>
<feature type="signal peptide" evidence="3">
    <location>
        <begin position="1"/>
        <end position="24"/>
    </location>
</feature>
<keyword evidence="1" id="KW-0813">Transport</keyword>
<name>A0AA35UU51_METCP</name>
<evidence type="ECO:0000256" key="1">
    <source>
        <dbReference type="ARBA" id="ARBA00022448"/>
    </source>
</evidence>
<feature type="coiled-coil region" evidence="2">
    <location>
        <begin position="89"/>
        <end position="152"/>
    </location>
</feature>
<gene>
    <name evidence="4" type="ORF">MCNOR_1303</name>
</gene>
<keyword evidence="2" id="KW-0175">Coiled coil</keyword>
<evidence type="ECO:0000313" key="4">
    <source>
        <dbReference type="EMBL" id="CAI8786399.1"/>
    </source>
</evidence>
<keyword evidence="3" id="KW-0732">Signal</keyword>
<dbReference type="EMBL" id="OX458332">
    <property type="protein sequence ID" value="CAI8786399.1"/>
    <property type="molecule type" value="Genomic_DNA"/>
</dbReference>
<dbReference type="AlphaFoldDB" id="A0AA35UU51"/>
<accession>A0AA35UU51</accession>
<dbReference type="GO" id="GO:0060003">
    <property type="term" value="P:copper ion export"/>
    <property type="evidence" value="ECO:0007669"/>
    <property type="project" value="TreeGrafter"/>
</dbReference>
<dbReference type="Proteomes" id="UP001158598">
    <property type="component" value="Chromosome"/>
</dbReference>
<organism evidence="4 5">
    <name type="scientific">Methylococcus capsulatus</name>
    <dbReference type="NCBI Taxonomy" id="414"/>
    <lineage>
        <taxon>Bacteria</taxon>
        <taxon>Pseudomonadati</taxon>
        <taxon>Pseudomonadota</taxon>
        <taxon>Gammaproteobacteria</taxon>
        <taxon>Methylococcales</taxon>
        <taxon>Methylococcaceae</taxon>
        <taxon>Methylococcus</taxon>
    </lineage>
</organism>
<reference evidence="4" key="1">
    <citation type="submission" date="2023-03" db="EMBL/GenBank/DDBJ databases">
        <authorList>
            <person name="Pearce D."/>
        </authorList>
    </citation>
    <scope>NUCLEOTIDE SEQUENCE</scope>
    <source>
        <strain evidence="4">Mc</strain>
    </source>
</reference>
<dbReference type="GO" id="GO:0030313">
    <property type="term" value="C:cell envelope"/>
    <property type="evidence" value="ECO:0007669"/>
    <property type="project" value="TreeGrafter"/>
</dbReference>
<dbReference type="GO" id="GO:0015679">
    <property type="term" value="P:plasma membrane copper ion transport"/>
    <property type="evidence" value="ECO:0007669"/>
    <property type="project" value="TreeGrafter"/>
</dbReference>
<protein>
    <submittedName>
        <fullName evidence="4">Uncharacterized protein</fullName>
    </submittedName>
</protein>
<proteinExistence type="predicted"/>
<feature type="chain" id="PRO_5041247727" evidence="3">
    <location>
        <begin position="25"/>
        <end position="336"/>
    </location>
</feature>